<evidence type="ECO:0000313" key="1">
    <source>
        <dbReference type="EMBL" id="XBS38467.1"/>
    </source>
</evidence>
<proteinExistence type="predicted"/>
<sequence>MALRTRPAAGGAETVTYQHTDALGSPVATTNAAGQVVERTQYEHYGAAIAKTVDGVGYTGHCRLPVKLIHP</sequence>
<organism evidence="1">
    <name type="scientific">Xanthomonas sp. 10-10</name>
    <dbReference type="NCBI Taxonomy" id="3115848"/>
    <lineage>
        <taxon>Bacteria</taxon>
        <taxon>Pseudomonadati</taxon>
        <taxon>Pseudomonadota</taxon>
        <taxon>Gammaproteobacteria</taxon>
        <taxon>Lysobacterales</taxon>
        <taxon>Lysobacteraceae</taxon>
        <taxon>Xanthomonas</taxon>
    </lineage>
</organism>
<name>A0AAU7P9N9_9XANT</name>
<dbReference type="Gene3D" id="2.180.10.10">
    <property type="entry name" value="RHS repeat-associated core"/>
    <property type="match status" value="1"/>
</dbReference>
<dbReference type="EMBL" id="CP144460">
    <property type="protein sequence ID" value="XBS38467.1"/>
    <property type="molecule type" value="Genomic_DNA"/>
</dbReference>
<reference evidence="1" key="1">
    <citation type="submission" date="2024-02" db="EMBL/GenBank/DDBJ databases">
        <title>Complete genome sequence of Xanthomonas sp. 10-10.</title>
        <authorList>
            <person name="Biessy A."/>
            <person name="Ciotola M."/>
            <person name="Cadieux M."/>
            <person name="Soufiane B."/>
            <person name="Laforest M."/>
            <person name="Filion M."/>
        </authorList>
    </citation>
    <scope>NUCLEOTIDE SEQUENCE</scope>
    <source>
        <strain evidence="1">10-10</strain>
    </source>
</reference>
<gene>
    <name evidence="1" type="ORF">VZ068_02685</name>
</gene>
<evidence type="ECO:0008006" key="2">
    <source>
        <dbReference type="Google" id="ProtNLM"/>
    </source>
</evidence>
<dbReference type="RefSeq" id="WP_349656823.1">
    <property type="nucleotide sequence ID" value="NZ_CP144460.1"/>
</dbReference>
<dbReference type="AlphaFoldDB" id="A0AAU7P9N9"/>
<accession>A0AAU7P9N9</accession>
<protein>
    <recommendedName>
        <fullName evidence="2">YD repeat-containing protein</fullName>
    </recommendedName>
</protein>